<reference evidence="2 3" key="1">
    <citation type="submission" date="2022-04" db="EMBL/GenBank/DDBJ databases">
        <title>Hymenobacter sp. isolated from the air.</title>
        <authorList>
            <person name="Won M."/>
            <person name="Lee C.-M."/>
            <person name="Woen H.-Y."/>
            <person name="Kwon S.-W."/>
        </authorList>
    </citation>
    <scope>NUCLEOTIDE SEQUENCE [LARGE SCALE GENOMIC DNA]</scope>
    <source>
        <strain evidence="3">5516 S-25</strain>
    </source>
</reference>
<dbReference type="InterPro" id="IPR050266">
    <property type="entry name" value="AB_hydrolase_sf"/>
</dbReference>
<dbReference type="PRINTS" id="PR00111">
    <property type="entry name" value="ABHYDROLASE"/>
</dbReference>
<dbReference type="EMBL" id="CP095848">
    <property type="protein sequence ID" value="UPL48595.1"/>
    <property type="molecule type" value="Genomic_DNA"/>
</dbReference>
<dbReference type="PANTHER" id="PTHR43798">
    <property type="entry name" value="MONOACYLGLYCEROL LIPASE"/>
    <property type="match status" value="1"/>
</dbReference>
<evidence type="ECO:0000313" key="3">
    <source>
        <dbReference type="Proteomes" id="UP000829647"/>
    </source>
</evidence>
<evidence type="ECO:0000313" key="2">
    <source>
        <dbReference type="EMBL" id="UPL48595.1"/>
    </source>
</evidence>
<protein>
    <submittedName>
        <fullName evidence="2">Alpha/beta fold hydrolase</fullName>
    </submittedName>
</protein>
<proteinExistence type="predicted"/>
<evidence type="ECO:0000259" key="1">
    <source>
        <dbReference type="Pfam" id="PF00561"/>
    </source>
</evidence>
<keyword evidence="2" id="KW-0378">Hydrolase</keyword>
<dbReference type="InterPro" id="IPR000073">
    <property type="entry name" value="AB_hydrolase_1"/>
</dbReference>
<keyword evidence="3" id="KW-1185">Reference proteome</keyword>
<dbReference type="Gene3D" id="3.40.50.1820">
    <property type="entry name" value="alpha/beta hydrolase"/>
    <property type="match status" value="1"/>
</dbReference>
<dbReference type="Pfam" id="PF00561">
    <property type="entry name" value="Abhydrolase_1"/>
    <property type="match status" value="1"/>
</dbReference>
<dbReference type="SUPFAM" id="SSF53474">
    <property type="entry name" value="alpha/beta-Hydrolases"/>
    <property type="match status" value="1"/>
</dbReference>
<sequence length="256" mass="28766">MSNSLPTLVFLHGFLESNEIWDDFLRDFPTRYRTLQPNLPGYGPDPQVSSDYSFEAAADYVQTQLKAEGVHQVLLVGHSMGGYVALAFAEKYPAQVAGLCLFHSSALPDLEEDQERRQRNRKFLEEHGVAAFTEEFLKPQFSAAHRESMEHHVEMLQRIGAAVPLETALGSMEAMARRPDRRPVLEKATYPVLFIAGKDDKAVPLEKTHEESLLPDHSTVLWLANVGHVGFLERPTDTRKAIEGFAELVFGKQVPH</sequence>
<gene>
    <name evidence="2" type="ORF">MWH26_15545</name>
</gene>
<dbReference type="Proteomes" id="UP000829647">
    <property type="component" value="Chromosome"/>
</dbReference>
<dbReference type="GO" id="GO:0016787">
    <property type="term" value="F:hydrolase activity"/>
    <property type="evidence" value="ECO:0007669"/>
    <property type="project" value="UniProtKB-KW"/>
</dbReference>
<organism evidence="2 3">
    <name type="scientific">Hymenobacter sublimis</name>
    <dbReference type="NCBI Taxonomy" id="2933777"/>
    <lineage>
        <taxon>Bacteria</taxon>
        <taxon>Pseudomonadati</taxon>
        <taxon>Bacteroidota</taxon>
        <taxon>Cytophagia</taxon>
        <taxon>Cytophagales</taxon>
        <taxon>Hymenobacteraceae</taxon>
        <taxon>Hymenobacter</taxon>
    </lineage>
</organism>
<name>A0ABY4J6Y9_9BACT</name>
<accession>A0ABY4J6Y9</accession>
<dbReference type="PANTHER" id="PTHR43798:SF33">
    <property type="entry name" value="HYDROLASE, PUTATIVE (AFU_ORTHOLOGUE AFUA_2G14860)-RELATED"/>
    <property type="match status" value="1"/>
</dbReference>
<dbReference type="RefSeq" id="WP_247974993.1">
    <property type="nucleotide sequence ID" value="NZ_CP095848.1"/>
</dbReference>
<feature type="domain" description="AB hydrolase-1" evidence="1">
    <location>
        <begin position="6"/>
        <end position="235"/>
    </location>
</feature>
<dbReference type="InterPro" id="IPR029058">
    <property type="entry name" value="AB_hydrolase_fold"/>
</dbReference>